<evidence type="ECO:0000256" key="4">
    <source>
        <dbReference type="ARBA" id="ARBA00023002"/>
    </source>
</evidence>
<keyword evidence="8" id="KW-1133">Transmembrane helix</keyword>
<comment type="pathway">
    <text evidence="1">Cofactor biosynthesis; ubiquinone biosynthesis.</text>
</comment>
<keyword evidence="3" id="KW-0479">Metal-binding</keyword>
<evidence type="ECO:0000256" key="3">
    <source>
        <dbReference type="ARBA" id="ARBA00022723"/>
    </source>
</evidence>
<dbReference type="GO" id="GO:0046872">
    <property type="term" value="F:metal ion binding"/>
    <property type="evidence" value="ECO:0007669"/>
    <property type="project" value="UniProtKB-KW"/>
</dbReference>
<dbReference type="EMBL" id="CP012830">
    <property type="protein sequence ID" value="ALI03334.1"/>
    <property type="molecule type" value="Genomic_DNA"/>
</dbReference>
<name>A0A0N9WFJ4_PSEFL</name>
<keyword evidence="2" id="KW-0831">Ubiquinone biosynthesis</keyword>
<feature type="transmembrane region" description="Helical" evidence="8">
    <location>
        <begin position="77"/>
        <end position="95"/>
    </location>
</feature>
<evidence type="ECO:0000313" key="9">
    <source>
        <dbReference type="EMBL" id="ALI03334.1"/>
    </source>
</evidence>
<evidence type="ECO:0000256" key="7">
    <source>
        <dbReference type="ARBA" id="ARBA00023136"/>
    </source>
</evidence>
<dbReference type="Pfam" id="PF03232">
    <property type="entry name" value="COQ7"/>
    <property type="match status" value="1"/>
</dbReference>
<dbReference type="InterPro" id="IPR009078">
    <property type="entry name" value="Ferritin-like_SF"/>
</dbReference>
<evidence type="ECO:0000256" key="2">
    <source>
        <dbReference type="ARBA" id="ARBA00022688"/>
    </source>
</evidence>
<evidence type="ECO:0000313" key="10">
    <source>
        <dbReference type="Proteomes" id="UP000066487"/>
    </source>
</evidence>
<dbReference type="PANTHER" id="PTHR11237:SF4">
    <property type="entry name" value="5-DEMETHOXYUBIQUINONE HYDROXYLASE, MITOCHONDRIAL"/>
    <property type="match status" value="1"/>
</dbReference>
<dbReference type="AlphaFoldDB" id="A0A0N9WFJ4"/>
<gene>
    <name evidence="9" type="ORF">AO353_20460</name>
</gene>
<keyword evidence="5" id="KW-0408">Iron</keyword>
<evidence type="ECO:0000256" key="1">
    <source>
        <dbReference type="ARBA" id="ARBA00004749"/>
    </source>
</evidence>
<accession>A0A0N9WFJ4</accession>
<keyword evidence="7 8" id="KW-0472">Membrane</keyword>
<reference evidence="10" key="1">
    <citation type="submission" date="2015-09" db="EMBL/GenBank/DDBJ databases">
        <title>Whole genome sequence of Pseudomonas fluorescens FW300-N2E3.</title>
        <authorList>
            <person name="Ray J."/>
            <person name="Melnyk R."/>
            <person name="Deutschbauer A."/>
        </authorList>
    </citation>
    <scope>NUCLEOTIDE SEQUENCE [LARGE SCALE GENOMIC DNA]</scope>
    <source>
        <strain evidence="10">FW300-N2E3</strain>
    </source>
</reference>
<dbReference type="InterPro" id="IPR012347">
    <property type="entry name" value="Ferritin-like"/>
</dbReference>
<dbReference type="InterPro" id="IPR011566">
    <property type="entry name" value="Ubq_synth_Coq7"/>
</dbReference>
<protein>
    <recommendedName>
        <fullName evidence="11">Demethoxyubiquinone hydroxylase family protein</fullName>
    </recommendedName>
</protein>
<dbReference type="SUPFAM" id="SSF47240">
    <property type="entry name" value="Ferritin-like"/>
    <property type="match status" value="1"/>
</dbReference>
<evidence type="ECO:0008006" key="11">
    <source>
        <dbReference type="Google" id="ProtNLM"/>
    </source>
</evidence>
<evidence type="ECO:0000256" key="8">
    <source>
        <dbReference type="SAM" id="Phobius"/>
    </source>
</evidence>
<dbReference type="CDD" id="cd01042">
    <property type="entry name" value="DMQH"/>
    <property type="match status" value="1"/>
</dbReference>
<evidence type="ECO:0000256" key="5">
    <source>
        <dbReference type="ARBA" id="ARBA00023004"/>
    </source>
</evidence>
<reference evidence="9 10" key="2">
    <citation type="journal article" date="2018" name="Nature">
        <title>Mutant phenotypes for thousands of bacterial genes of unknown function.</title>
        <authorList>
            <person name="Price M.N."/>
            <person name="Wetmore K.M."/>
            <person name="Waters R.J."/>
            <person name="Callaghan M."/>
            <person name="Ray J."/>
            <person name="Liu H."/>
            <person name="Kuehl J.V."/>
            <person name="Melnyk R.A."/>
            <person name="Lamson J.S."/>
            <person name="Suh Y."/>
            <person name="Carlson H.K."/>
            <person name="Esquivel Z."/>
            <person name="Sadeeshkumar H."/>
            <person name="Chakraborty R."/>
            <person name="Zane G.M."/>
            <person name="Rubin B.E."/>
            <person name="Wall J.D."/>
            <person name="Visel A."/>
            <person name="Bristow J."/>
            <person name="Blow M.J."/>
            <person name="Arkin A.P."/>
            <person name="Deutschbauer A.M."/>
        </authorList>
    </citation>
    <scope>NUCLEOTIDE SEQUENCE [LARGE SCALE GENOMIC DNA]</scope>
    <source>
        <strain evidence="9 10">FW300-N2E3</strain>
    </source>
</reference>
<organism evidence="9 10">
    <name type="scientific">Pseudomonas fluorescens</name>
    <dbReference type="NCBI Taxonomy" id="294"/>
    <lineage>
        <taxon>Bacteria</taxon>
        <taxon>Pseudomonadati</taxon>
        <taxon>Pseudomonadota</taxon>
        <taxon>Gammaproteobacteria</taxon>
        <taxon>Pseudomonadales</taxon>
        <taxon>Pseudomonadaceae</taxon>
        <taxon>Pseudomonas</taxon>
    </lineage>
</organism>
<dbReference type="GO" id="GO:0008682">
    <property type="term" value="F:3-demethoxyubiquinol 3-hydroxylase activity"/>
    <property type="evidence" value="ECO:0007669"/>
    <property type="project" value="TreeGrafter"/>
</dbReference>
<dbReference type="GO" id="GO:0006744">
    <property type="term" value="P:ubiquinone biosynthetic process"/>
    <property type="evidence" value="ECO:0007669"/>
    <property type="project" value="UniProtKB-KW"/>
</dbReference>
<proteinExistence type="predicted"/>
<evidence type="ECO:0000256" key="6">
    <source>
        <dbReference type="ARBA" id="ARBA00023033"/>
    </source>
</evidence>
<sequence>MKYKDSTASLDTARKILKVNHAGEFGAINIYRSQIFVSRLLRKDYVPLLESFMEDEKRHMNRFWEEIQRRNGIKCKSYWLCGAGGWFMGFISALLGKSGVMACTWAVESVVVSHLKNQLSYLESRNDLAAYETVQSILEDEENHRDTGRVEGGSALLYGPFRWMISLFTEGVIRFGMR</sequence>
<dbReference type="Proteomes" id="UP000066487">
    <property type="component" value="Chromosome"/>
</dbReference>
<dbReference type="Gene3D" id="1.20.1260.10">
    <property type="match status" value="1"/>
</dbReference>
<keyword evidence="8" id="KW-0812">Transmembrane</keyword>
<dbReference type="PANTHER" id="PTHR11237">
    <property type="entry name" value="COENZYME Q10 BIOSYNTHESIS PROTEIN 7"/>
    <property type="match status" value="1"/>
</dbReference>
<keyword evidence="4" id="KW-0560">Oxidoreductase</keyword>
<keyword evidence="6" id="KW-0503">Monooxygenase</keyword>